<dbReference type="Gene3D" id="2.10.260.10">
    <property type="match status" value="1"/>
</dbReference>
<dbReference type="PROSITE" id="PS51740">
    <property type="entry name" value="SPOVT_ABRB"/>
    <property type="match status" value="1"/>
</dbReference>
<protein>
    <recommendedName>
        <fullName evidence="1">SpoVT-AbrB domain-containing protein</fullName>
    </recommendedName>
</protein>
<gene>
    <name evidence="3" type="ORF">O3H35_00645</name>
    <name evidence="2" type="ORF">O3H54_07230</name>
</gene>
<organism evidence="3">
    <name type="scientific">Methanobacterium veterum</name>
    <dbReference type="NCBI Taxonomy" id="408577"/>
    <lineage>
        <taxon>Archaea</taxon>
        <taxon>Methanobacteriati</taxon>
        <taxon>Methanobacteriota</taxon>
        <taxon>Methanomada group</taxon>
        <taxon>Methanobacteria</taxon>
        <taxon>Methanobacteriales</taxon>
        <taxon>Methanobacteriaceae</taxon>
        <taxon>Methanobacterium</taxon>
    </lineage>
</organism>
<sequence length="86" mass="9966">MLDLDNTVVKQVDNQGRIVLPKKWRNEHLKSSSVKLQITDGEIHVFPYEPEDISDLFGSIEIDLESDRSDWKAMKKELIVKGSKRK</sequence>
<evidence type="ECO:0000259" key="1">
    <source>
        <dbReference type="PROSITE" id="PS51740"/>
    </source>
</evidence>
<dbReference type="InterPro" id="IPR007159">
    <property type="entry name" value="SpoVT-AbrB_dom"/>
</dbReference>
<dbReference type="GO" id="GO:0003677">
    <property type="term" value="F:DNA binding"/>
    <property type="evidence" value="ECO:0007669"/>
    <property type="project" value="InterPro"/>
</dbReference>
<comment type="caution">
    <text evidence="3">The sequence shown here is derived from an EMBL/GenBank/DDBJ whole genome shotgun (WGS) entry which is preliminary data.</text>
</comment>
<dbReference type="EMBL" id="JAPVER010000020">
    <property type="protein sequence ID" value="MCZ3365673.1"/>
    <property type="molecule type" value="Genomic_DNA"/>
</dbReference>
<dbReference type="Pfam" id="PF04014">
    <property type="entry name" value="MazE_antitoxin"/>
    <property type="match status" value="1"/>
</dbReference>
<accession>A0A9E4ZYA5</accession>
<dbReference type="RefSeq" id="WP_048081992.1">
    <property type="nucleotide sequence ID" value="NZ_JAPVER010000020.1"/>
</dbReference>
<dbReference type="Proteomes" id="UP001074446">
    <property type="component" value="Unassembled WGS sequence"/>
</dbReference>
<feature type="domain" description="SpoVT-AbrB" evidence="1">
    <location>
        <begin position="7"/>
        <end position="50"/>
    </location>
</feature>
<keyword evidence="4" id="KW-1185">Reference proteome</keyword>
<proteinExistence type="predicted"/>
<reference evidence="3" key="1">
    <citation type="submission" date="2022-12" db="EMBL/GenBank/DDBJ databases">
        <title>Reclassification of two methanogenic archaea species isolated from the Kolyma lowland permafrost.</title>
        <authorList>
            <person name="Trubitsyn V.E."/>
            <person name="Rivkina E.M."/>
            <person name="Shcherbakova V.A."/>
        </authorList>
    </citation>
    <scope>NUCLEOTIDE SEQUENCE</scope>
    <source>
        <strain evidence="2">M2</strain>
        <strain evidence="3">MK4</strain>
    </source>
</reference>
<dbReference type="AlphaFoldDB" id="A0A9E4ZYA5"/>
<dbReference type="InterPro" id="IPR037914">
    <property type="entry name" value="SpoVT-AbrB_sf"/>
</dbReference>
<evidence type="ECO:0000313" key="4">
    <source>
        <dbReference type="Proteomes" id="UP001068021"/>
    </source>
</evidence>
<dbReference type="EMBL" id="JAPVES010000024">
    <property type="protein sequence ID" value="MCZ3371137.1"/>
    <property type="molecule type" value="Genomic_DNA"/>
</dbReference>
<evidence type="ECO:0000313" key="2">
    <source>
        <dbReference type="EMBL" id="MCZ3365673.1"/>
    </source>
</evidence>
<name>A0A9E4ZYA5_9EURY</name>
<dbReference type="Proteomes" id="UP001068021">
    <property type="component" value="Unassembled WGS sequence"/>
</dbReference>
<evidence type="ECO:0000313" key="3">
    <source>
        <dbReference type="EMBL" id="MCZ3371137.1"/>
    </source>
</evidence>
<dbReference type="SUPFAM" id="SSF89447">
    <property type="entry name" value="AbrB/MazE/MraZ-like"/>
    <property type="match status" value="1"/>
</dbReference>